<dbReference type="EMBL" id="JADBEJ010000006">
    <property type="protein sequence ID" value="MBE1580445.1"/>
    <property type="molecule type" value="Genomic_DNA"/>
</dbReference>
<dbReference type="RefSeq" id="WP_192747007.1">
    <property type="nucleotide sequence ID" value="NZ_JADBEJ010000006.1"/>
</dbReference>
<proteinExistence type="predicted"/>
<protein>
    <submittedName>
        <fullName evidence="1">Uncharacterized protein</fullName>
    </submittedName>
</protein>
<gene>
    <name evidence="1" type="ORF">H4W30_007526</name>
</gene>
<sequence>MGGYYAAPACDTLPRQVYRDDHIITRGYAVGFGQWFFFTDLAPAIAFGRSARMSLDCHGYGVYAAARELKYCDLHRKDEMVLLVSTAAAGGLVDRHDEDLQLKMLKKFVQGAKEHPWSSHWRDPTGYISDYNNGRPVQTRRKSLPL</sequence>
<dbReference type="Proteomes" id="UP000656548">
    <property type="component" value="Unassembled WGS sequence"/>
</dbReference>
<keyword evidence="2" id="KW-1185">Reference proteome</keyword>
<name>A0ABR9LIC4_9PSEU</name>
<comment type="caution">
    <text evidence="1">The sequence shown here is derived from an EMBL/GenBank/DDBJ whole genome shotgun (WGS) entry which is preliminary data.</text>
</comment>
<reference evidence="1 2" key="1">
    <citation type="submission" date="2020-10" db="EMBL/GenBank/DDBJ databases">
        <title>Sequencing the genomes of 1000 actinobacteria strains.</title>
        <authorList>
            <person name="Klenk H.-P."/>
        </authorList>
    </citation>
    <scope>NUCLEOTIDE SEQUENCE [LARGE SCALE GENOMIC DNA]</scope>
    <source>
        <strain evidence="1 2">DSM 46661</strain>
    </source>
</reference>
<evidence type="ECO:0000313" key="2">
    <source>
        <dbReference type="Proteomes" id="UP000656548"/>
    </source>
</evidence>
<organism evidence="1 2">
    <name type="scientific">Amycolatopsis roodepoortensis</name>
    <dbReference type="NCBI Taxonomy" id="700274"/>
    <lineage>
        <taxon>Bacteria</taxon>
        <taxon>Bacillati</taxon>
        <taxon>Actinomycetota</taxon>
        <taxon>Actinomycetes</taxon>
        <taxon>Pseudonocardiales</taxon>
        <taxon>Pseudonocardiaceae</taxon>
        <taxon>Amycolatopsis</taxon>
    </lineage>
</organism>
<accession>A0ABR9LIC4</accession>
<evidence type="ECO:0000313" key="1">
    <source>
        <dbReference type="EMBL" id="MBE1580445.1"/>
    </source>
</evidence>